<dbReference type="Proteomes" id="UP001165083">
    <property type="component" value="Unassembled WGS sequence"/>
</dbReference>
<comment type="caution">
    <text evidence="10">The sequence shown here is derived from an EMBL/GenBank/DDBJ whole genome shotgun (WGS) entry which is preliminary data.</text>
</comment>
<keyword evidence="2" id="KW-0547">Nucleotide-binding</keyword>
<evidence type="ECO:0000313" key="10">
    <source>
        <dbReference type="EMBL" id="GMF20948.1"/>
    </source>
</evidence>
<dbReference type="EMBL" id="BSXW01000391">
    <property type="protein sequence ID" value="GMF20948.1"/>
    <property type="molecule type" value="Genomic_DNA"/>
</dbReference>
<organism evidence="10 11">
    <name type="scientific">Phytophthora lilii</name>
    <dbReference type="NCBI Taxonomy" id="2077276"/>
    <lineage>
        <taxon>Eukaryota</taxon>
        <taxon>Sar</taxon>
        <taxon>Stramenopiles</taxon>
        <taxon>Oomycota</taxon>
        <taxon>Peronosporomycetes</taxon>
        <taxon>Peronosporales</taxon>
        <taxon>Peronosporaceae</taxon>
        <taxon>Phytophthora</taxon>
    </lineage>
</organism>
<feature type="region of interest" description="Disordered" evidence="7">
    <location>
        <begin position="658"/>
        <end position="686"/>
    </location>
</feature>
<feature type="compositionally biased region" description="Acidic residues" evidence="7">
    <location>
        <begin position="802"/>
        <end position="812"/>
    </location>
</feature>
<evidence type="ECO:0000256" key="6">
    <source>
        <dbReference type="PROSITE-ProRule" id="PRU00657"/>
    </source>
</evidence>
<dbReference type="PANTHER" id="PTHR14950:SF37">
    <property type="entry name" value="ENDORIBONUCLEASE DICER"/>
    <property type="match status" value="1"/>
</dbReference>
<evidence type="ECO:0000259" key="9">
    <source>
        <dbReference type="PROSITE" id="PS51327"/>
    </source>
</evidence>
<dbReference type="CDD" id="cd00593">
    <property type="entry name" value="RIBOc"/>
    <property type="match status" value="2"/>
</dbReference>
<dbReference type="PROSITE" id="PS51327">
    <property type="entry name" value="DICER_DSRBF"/>
    <property type="match status" value="1"/>
</dbReference>
<proteinExistence type="predicted"/>
<dbReference type="OrthoDB" id="416741at2759"/>
<feature type="domain" description="RNase III" evidence="8">
    <location>
        <begin position="1301"/>
        <end position="1408"/>
    </location>
</feature>
<dbReference type="Gene3D" id="3.40.50.300">
    <property type="entry name" value="P-loop containing nucleotide triphosphate hydrolases"/>
    <property type="match status" value="2"/>
</dbReference>
<dbReference type="GO" id="GO:0006396">
    <property type="term" value="P:RNA processing"/>
    <property type="evidence" value="ECO:0007669"/>
    <property type="project" value="InterPro"/>
</dbReference>
<dbReference type="InterPro" id="IPR038248">
    <property type="entry name" value="Dicer_dimer_sf"/>
</dbReference>
<dbReference type="GO" id="GO:0004386">
    <property type="term" value="F:helicase activity"/>
    <property type="evidence" value="ECO:0007669"/>
    <property type="project" value="UniProtKB-KW"/>
</dbReference>
<keyword evidence="11" id="KW-1185">Reference proteome</keyword>
<evidence type="ECO:0000256" key="5">
    <source>
        <dbReference type="ARBA" id="ARBA00022840"/>
    </source>
</evidence>
<protein>
    <submittedName>
        <fullName evidence="10">Unnamed protein product</fullName>
    </submittedName>
</protein>
<accession>A0A9W6TVT8</accession>
<keyword evidence="3" id="KW-0378">Hydrolase</keyword>
<evidence type="ECO:0000256" key="4">
    <source>
        <dbReference type="ARBA" id="ARBA00022806"/>
    </source>
</evidence>
<evidence type="ECO:0000256" key="2">
    <source>
        <dbReference type="ARBA" id="ARBA00022741"/>
    </source>
</evidence>
<keyword evidence="4" id="KW-0347">Helicase</keyword>
<reference evidence="10" key="1">
    <citation type="submission" date="2023-04" db="EMBL/GenBank/DDBJ databases">
        <title>Phytophthora lilii NBRC 32176.</title>
        <authorList>
            <person name="Ichikawa N."/>
            <person name="Sato H."/>
            <person name="Tonouchi N."/>
        </authorList>
    </citation>
    <scope>NUCLEOTIDE SEQUENCE</scope>
    <source>
        <strain evidence="10">NBRC 32176</strain>
    </source>
</reference>
<dbReference type="PANTHER" id="PTHR14950">
    <property type="entry name" value="DICER-RELATED"/>
    <property type="match status" value="1"/>
</dbReference>
<dbReference type="FunFam" id="1.10.1520.10:FF:000070">
    <property type="entry name" value="Uncharacterized protein"/>
    <property type="match status" value="1"/>
</dbReference>
<dbReference type="Pfam" id="PF03368">
    <property type="entry name" value="Dicer_dimer"/>
    <property type="match status" value="1"/>
</dbReference>
<dbReference type="Gene3D" id="1.10.1520.10">
    <property type="entry name" value="Ribonuclease III domain"/>
    <property type="match status" value="2"/>
</dbReference>
<feature type="region of interest" description="Disordered" evidence="7">
    <location>
        <begin position="367"/>
        <end position="432"/>
    </location>
</feature>
<dbReference type="GO" id="GO:0003723">
    <property type="term" value="F:RNA binding"/>
    <property type="evidence" value="ECO:0007669"/>
    <property type="project" value="UniProtKB-UniRule"/>
</dbReference>
<dbReference type="InterPro" id="IPR005034">
    <property type="entry name" value="Dicer_dimerisation"/>
</dbReference>
<dbReference type="InterPro" id="IPR036389">
    <property type="entry name" value="RNase_III_sf"/>
</dbReference>
<evidence type="ECO:0000256" key="3">
    <source>
        <dbReference type="ARBA" id="ARBA00022801"/>
    </source>
</evidence>
<dbReference type="GO" id="GO:0004525">
    <property type="term" value="F:ribonuclease III activity"/>
    <property type="evidence" value="ECO:0007669"/>
    <property type="project" value="InterPro"/>
</dbReference>
<dbReference type="SMART" id="SM00535">
    <property type="entry name" value="RIBOc"/>
    <property type="match status" value="2"/>
</dbReference>
<evidence type="ECO:0000256" key="7">
    <source>
        <dbReference type="SAM" id="MobiDB-lite"/>
    </source>
</evidence>
<dbReference type="SUPFAM" id="SSF69065">
    <property type="entry name" value="RNase III domain-like"/>
    <property type="match status" value="2"/>
</dbReference>
<sequence length="1733" mass="194077">MKTLFSMLCIDNSVSPHHLTRCSHFAQVEVYPFHSVRQVHHARSQGCPRTIITPHSARAAMDASLWEHQREIAAVARRRSALMSSAQAVGKTFVGCALLGEAAARSAQQLALAVAASPAERSALCAQLARQCGRRVLCSDGDASPGAETKGSKWLEDQSYARSQLQTARGQIAVLSPLVLQESLRRGALKLQEVSLLVVEDWDLVHAELPSFFKLLTGLMDGEPLRVFATSRLPASKMDWDPVTNPLLKHIQVFNMLPVLSTASMKPSFPPLDCEVFENKVQAREEPSVRDFLLGANSKKVDLVHVFRLELELGNSAAVYDERKKQDKVNRFIQDAEIVKEQLGQWCLWKFVELELQANLQACIVDDPDNVNNRKKRKQQGGELTDDPMNGEEFESDSDNGPEDGEVGENEEEVERTDTNTTEDSHEKEGASTPNLNRLIARFLGSHVKIDECTRQKIRPILKVLSWLSAQSSLCGTKEASPRLLKTAEVVRNRFCNSAGPKDVRAWIFLERRCYCRVVAEYLTTEFASLGLPPSCCMLGSSNARISGALRFSSFLKVMQMFTSYKTKILVTTSIAKHSQKMRIEPPPCDLIIVMNELLEPNKLYEFGKRADATKGYIKYITEDTVLARKKFEGLVRKIQEYICLEQENNQVHPAVSQAGLHSPSANSRSIPMPPPTASLTDATPTSTNSTLAALQAENRIAFIPERVHPPVNPYEIINRDTGAVLNVANSVSCLSKFCDTLPGLDTYDRRPQYIVKRISIAKHMAPSLKRSKKKLFKYNAKLTDKIDVLKAEAEQRANATAEDESKDEDEQSGATNTDTLDTRFHYSATLKLPGALGIKKQLHSQQVETQAEAKGIVAFKACQELVKKGLLDRNFRSKLLDDQVATIHRDKNRTGTGTGTSNGESTVTDDTIVIGENDEAPETHPQLADLSTQSSYDLPPVSAVELSLRPIRSLTQEAANSNEEGEEWSTTMCFYGLTGAQYAILATNELYTGNTNTGWRYDFATSGVMSPEIQPITLAKHPLQLTLTKQELHDVLHFHLVIMRLACMGVQDAVRDVDIASDNVWNEFSEQNDKGYLVVPSVLDESTQPATLSLDWNYVREIIGKPLLEPLWPLPELPEAPGADKIAEVTAEWICVPTYRLNASYVVQAITDQTVDDIRKVYLADEQSWATHLRKGKSTPGNPILGRWHTRQQLKEADANQPLVHGIQVPPIVPIIRRVMQRNNDEGSIAQYKTKFNERLLIPQYTSRLRLTKSRFFDAMGLVPLLYEFERKCQISHLMGKIGLELDMSLLDDATTKPAYERLEILGDTFLKLETSWYMYEQRKDITQEGQLTQLRRDIIRNDRLNQFALAARLHHYMLYPAEVEQHPFQFWKPSCMGKTPDPVVAPAKWIADVLEAITGAYLVGQGEKGARYFLKWIGVSVLEHPSTNFARPFYPDCFPNELYDTAMTSRGGIQHPLSLNFKVPQFEDLPKRLMLLQQRLKYTFRNKRLLLEAVTHPSVGQLVLHIDQMDDSANDESGGGDIEVMSRTQKKKKTVWKGDYERLEYLGDALIEYLTLSYAFLMYDKWLPGSLSQWKSATVSNDALGKTALACFGVDECIFAAAVWIDRETMERVANIERKYAHTESTTGLSPAFEAVGVSRKLKGKSKPGPRGVANHSLPKMFADVFEALVAAVFLDSGRDLQLIRDVFMGPLLETVGQDAYAYVCHESGLAMDNGGDEMMEDLMFSSDEED</sequence>
<dbReference type="PROSITE" id="PS50142">
    <property type="entry name" value="RNASE_3_2"/>
    <property type="match status" value="2"/>
</dbReference>
<name>A0A9W6TVT8_9STRA</name>
<feature type="region of interest" description="Disordered" evidence="7">
    <location>
        <begin position="796"/>
        <end position="821"/>
    </location>
</feature>
<dbReference type="InterPro" id="IPR000999">
    <property type="entry name" value="RNase_III_dom"/>
</dbReference>
<feature type="compositionally biased region" description="Acidic residues" evidence="7">
    <location>
        <begin position="384"/>
        <end position="415"/>
    </location>
</feature>
<dbReference type="Pfam" id="PF00636">
    <property type="entry name" value="Ribonuclease_3"/>
    <property type="match status" value="2"/>
</dbReference>
<dbReference type="PROSITE" id="PS00517">
    <property type="entry name" value="RNASE_3_1"/>
    <property type="match status" value="1"/>
</dbReference>
<evidence type="ECO:0000259" key="8">
    <source>
        <dbReference type="PROSITE" id="PS50142"/>
    </source>
</evidence>
<keyword evidence="6" id="KW-0694">RNA-binding</keyword>
<feature type="domain" description="Dicer dsRNA-binding fold" evidence="9">
    <location>
        <begin position="731"/>
        <end position="886"/>
    </location>
</feature>
<dbReference type="InterPro" id="IPR027417">
    <property type="entry name" value="P-loop_NTPase"/>
</dbReference>
<gene>
    <name evidence="10" type="ORF">Plil01_000821800</name>
</gene>
<dbReference type="Gene3D" id="3.30.160.380">
    <property type="entry name" value="Dicer dimerisation domain"/>
    <property type="match status" value="1"/>
</dbReference>
<keyword evidence="5" id="KW-0067">ATP-binding</keyword>
<evidence type="ECO:0000256" key="1">
    <source>
        <dbReference type="ARBA" id="ARBA00022737"/>
    </source>
</evidence>
<feature type="domain" description="RNase III" evidence="8">
    <location>
        <begin position="1475"/>
        <end position="1680"/>
    </location>
</feature>
<keyword evidence="1" id="KW-0677">Repeat</keyword>
<dbReference type="GO" id="GO:0005524">
    <property type="term" value="F:ATP binding"/>
    <property type="evidence" value="ECO:0007669"/>
    <property type="project" value="UniProtKB-KW"/>
</dbReference>
<evidence type="ECO:0000313" key="11">
    <source>
        <dbReference type="Proteomes" id="UP001165083"/>
    </source>
</evidence>